<proteinExistence type="predicted"/>
<keyword evidence="3 6" id="KW-0812">Transmembrane</keyword>
<dbReference type="PANTHER" id="PTHR30086">
    <property type="entry name" value="ARGININE EXPORTER PROTEIN ARGO"/>
    <property type="match status" value="1"/>
</dbReference>
<keyword evidence="8" id="KW-1185">Reference proteome</keyword>
<protein>
    <submittedName>
        <fullName evidence="7">LysE family transporter</fullName>
    </submittedName>
</protein>
<organism evidence="7 8">
    <name type="scientific">Polluticaenibacter yanchengensis</name>
    <dbReference type="NCBI Taxonomy" id="3014562"/>
    <lineage>
        <taxon>Bacteria</taxon>
        <taxon>Pseudomonadati</taxon>
        <taxon>Bacteroidota</taxon>
        <taxon>Chitinophagia</taxon>
        <taxon>Chitinophagales</taxon>
        <taxon>Chitinophagaceae</taxon>
        <taxon>Polluticaenibacter</taxon>
    </lineage>
</organism>
<dbReference type="Pfam" id="PF01810">
    <property type="entry name" value="LysE"/>
    <property type="match status" value="1"/>
</dbReference>
<feature type="transmembrane region" description="Helical" evidence="6">
    <location>
        <begin position="120"/>
        <end position="143"/>
    </location>
</feature>
<evidence type="ECO:0000256" key="2">
    <source>
        <dbReference type="ARBA" id="ARBA00022475"/>
    </source>
</evidence>
<dbReference type="Proteomes" id="UP001210231">
    <property type="component" value="Unassembled WGS sequence"/>
</dbReference>
<feature type="transmembrane region" description="Helical" evidence="6">
    <location>
        <begin position="190"/>
        <end position="210"/>
    </location>
</feature>
<gene>
    <name evidence="7" type="ORF">O3P16_02925</name>
</gene>
<feature type="transmembrane region" description="Helical" evidence="6">
    <location>
        <begin position="6"/>
        <end position="27"/>
    </location>
</feature>
<evidence type="ECO:0000256" key="1">
    <source>
        <dbReference type="ARBA" id="ARBA00004651"/>
    </source>
</evidence>
<keyword evidence="4 6" id="KW-1133">Transmembrane helix</keyword>
<dbReference type="PANTHER" id="PTHR30086:SF20">
    <property type="entry name" value="ARGININE EXPORTER PROTEIN ARGO-RELATED"/>
    <property type="match status" value="1"/>
</dbReference>
<evidence type="ECO:0000313" key="7">
    <source>
        <dbReference type="EMBL" id="MDA3613747.1"/>
    </source>
</evidence>
<sequence>MLHALINGLGLGLLLAIAVGPIIFSIIKISLGYGKKAGYAFITGVCLCDALLILLGNVAAEVMRSALEYKNLIGIIGGCLFIIMGIYSFFFGKKPDFEKSRDIQVDYRKRDMAKFTLQGFFINLFNPGPLLFWLTTCTTYSFLNTNERILLFSTTLAVVFLTDFLKVNLAQKIKRWLTPPNLAKLHKATALILTLCGVIIASSVILKNFISW</sequence>
<accession>A0ABT4UFX2</accession>
<dbReference type="RefSeq" id="WP_407030075.1">
    <property type="nucleotide sequence ID" value="NZ_JAQGEF010000002.1"/>
</dbReference>
<comment type="subcellular location">
    <subcellularLocation>
        <location evidence="1">Cell membrane</location>
        <topology evidence="1">Multi-pass membrane protein</topology>
    </subcellularLocation>
</comment>
<keyword evidence="5 6" id="KW-0472">Membrane</keyword>
<dbReference type="EMBL" id="JAQGEF010000002">
    <property type="protein sequence ID" value="MDA3613747.1"/>
    <property type="molecule type" value="Genomic_DNA"/>
</dbReference>
<evidence type="ECO:0000256" key="4">
    <source>
        <dbReference type="ARBA" id="ARBA00022989"/>
    </source>
</evidence>
<feature type="transmembrane region" description="Helical" evidence="6">
    <location>
        <begin position="149"/>
        <end position="169"/>
    </location>
</feature>
<keyword evidence="2" id="KW-1003">Cell membrane</keyword>
<evidence type="ECO:0000313" key="8">
    <source>
        <dbReference type="Proteomes" id="UP001210231"/>
    </source>
</evidence>
<reference evidence="7 8" key="1">
    <citation type="submission" date="2022-12" db="EMBL/GenBank/DDBJ databases">
        <title>Chitinophagaceae gen. sp. nov., a new member of the family Chitinophagaceae, isolated from soil in a chemical factory.</title>
        <authorList>
            <person name="Ke Z."/>
        </authorList>
    </citation>
    <scope>NUCLEOTIDE SEQUENCE [LARGE SCALE GENOMIC DNA]</scope>
    <source>
        <strain evidence="7 8">LY-5</strain>
    </source>
</reference>
<name>A0ABT4UFX2_9BACT</name>
<feature type="transmembrane region" description="Helical" evidence="6">
    <location>
        <begin position="72"/>
        <end position="91"/>
    </location>
</feature>
<evidence type="ECO:0000256" key="3">
    <source>
        <dbReference type="ARBA" id="ARBA00022692"/>
    </source>
</evidence>
<feature type="transmembrane region" description="Helical" evidence="6">
    <location>
        <begin position="39"/>
        <end position="60"/>
    </location>
</feature>
<dbReference type="InterPro" id="IPR001123">
    <property type="entry name" value="LeuE-type"/>
</dbReference>
<comment type="caution">
    <text evidence="7">The sequence shown here is derived from an EMBL/GenBank/DDBJ whole genome shotgun (WGS) entry which is preliminary data.</text>
</comment>
<evidence type="ECO:0000256" key="6">
    <source>
        <dbReference type="SAM" id="Phobius"/>
    </source>
</evidence>
<evidence type="ECO:0000256" key="5">
    <source>
        <dbReference type="ARBA" id="ARBA00023136"/>
    </source>
</evidence>